<dbReference type="Proteomes" id="UP000316988">
    <property type="component" value="Unassembled WGS sequence"/>
</dbReference>
<organism evidence="1 2">
    <name type="scientific">Aeromicrobium piscarium</name>
    <dbReference type="NCBI Taxonomy" id="2590901"/>
    <lineage>
        <taxon>Bacteria</taxon>
        <taxon>Bacillati</taxon>
        <taxon>Actinomycetota</taxon>
        <taxon>Actinomycetes</taxon>
        <taxon>Propionibacteriales</taxon>
        <taxon>Nocardioidaceae</taxon>
        <taxon>Aeromicrobium</taxon>
    </lineage>
</organism>
<comment type="caution">
    <text evidence="1">The sequence shown here is derived from an EMBL/GenBank/DDBJ whole genome shotgun (WGS) entry which is preliminary data.</text>
</comment>
<evidence type="ECO:0000313" key="1">
    <source>
        <dbReference type="EMBL" id="TSD68212.1"/>
    </source>
</evidence>
<name>A0A554SPD0_9ACTN</name>
<gene>
    <name evidence="1" type="ORF">FNM00_01040</name>
</gene>
<keyword evidence="2" id="KW-1185">Reference proteome</keyword>
<dbReference type="OrthoDB" id="5193072at2"/>
<dbReference type="SUPFAM" id="SSF50475">
    <property type="entry name" value="FMN-binding split barrel"/>
    <property type="match status" value="1"/>
</dbReference>
<dbReference type="Pfam" id="PF12900">
    <property type="entry name" value="Pyridox_ox_2"/>
    <property type="match status" value="1"/>
</dbReference>
<dbReference type="InterPro" id="IPR024747">
    <property type="entry name" value="Pyridox_Oxase-rel"/>
</dbReference>
<reference evidence="1 2" key="1">
    <citation type="submission" date="2019-07" db="EMBL/GenBank/DDBJ databases">
        <authorList>
            <person name="Zhao L.H."/>
        </authorList>
    </citation>
    <scope>NUCLEOTIDE SEQUENCE [LARGE SCALE GENOMIC DNA]</scope>
    <source>
        <strain evidence="1 2">Co35</strain>
    </source>
</reference>
<dbReference type="AlphaFoldDB" id="A0A554SPD0"/>
<evidence type="ECO:0000313" key="2">
    <source>
        <dbReference type="Proteomes" id="UP000316988"/>
    </source>
</evidence>
<dbReference type="RefSeq" id="WP_143911160.1">
    <property type="nucleotide sequence ID" value="NZ_VLNT01000001.1"/>
</dbReference>
<proteinExistence type="predicted"/>
<sequence length="138" mass="14820">MNEGHIRPLTPEECREYLALTRIGRLAFAGPDRLELLVLNAVSDGSTVLLRTESETVLATMTTAGPVPVAFETDHLDELLQSGWSVTVHGTASIASDAQRDALRGVLPHAWAPGDRDLIIAIDVETLGGRKVRARSGP</sequence>
<dbReference type="EMBL" id="VLNT01000001">
    <property type="protein sequence ID" value="TSD68212.1"/>
    <property type="molecule type" value="Genomic_DNA"/>
</dbReference>
<dbReference type="Gene3D" id="2.30.110.10">
    <property type="entry name" value="Electron Transport, Fmn-binding Protein, Chain A"/>
    <property type="match status" value="1"/>
</dbReference>
<protein>
    <submittedName>
        <fullName evidence="1">Pyridoxamine 5'-phosphate oxidase family protein</fullName>
    </submittedName>
</protein>
<accession>A0A554SPD0</accession>
<dbReference type="InterPro" id="IPR012349">
    <property type="entry name" value="Split_barrel_FMN-bd"/>
</dbReference>